<dbReference type="Proteomes" id="UP000059680">
    <property type="component" value="Chromosome 11"/>
</dbReference>
<feature type="region of interest" description="Disordered" evidence="1">
    <location>
        <begin position="60"/>
        <end position="142"/>
    </location>
</feature>
<proteinExistence type="predicted"/>
<dbReference type="PaxDb" id="39947-A0A0P0XZT8"/>
<dbReference type="AlphaFoldDB" id="A0A0P0XZT8"/>
<dbReference type="EMBL" id="AP014967">
    <property type="protein sequence ID" value="BAT13006.1"/>
    <property type="molecule type" value="Genomic_DNA"/>
</dbReference>
<feature type="compositionally biased region" description="Polar residues" evidence="1">
    <location>
        <begin position="81"/>
        <end position="91"/>
    </location>
</feature>
<dbReference type="STRING" id="39947.A0A0P0XZT8"/>
<reference evidence="3" key="1">
    <citation type="journal article" date="2005" name="Nature">
        <title>The map-based sequence of the rice genome.</title>
        <authorList>
            <consortium name="International rice genome sequencing project (IRGSP)"/>
            <person name="Matsumoto T."/>
            <person name="Wu J."/>
            <person name="Kanamori H."/>
            <person name="Katayose Y."/>
            <person name="Fujisawa M."/>
            <person name="Namiki N."/>
            <person name="Mizuno H."/>
            <person name="Yamamoto K."/>
            <person name="Antonio B.A."/>
            <person name="Baba T."/>
            <person name="Sakata K."/>
            <person name="Nagamura Y."/>
            <person name="Aoki H."/>
            <person name="Arikawa K."/>
            <person name="Arita K."/>
            <person name="Bito T."/>
            <person name="Chiden Y."/>
            <person name="Fujitsuka N."/>
            <person name="Fukunaka R."/>
            <person name="Hamada M."/>
            <person name="Harada C."/>
            <person name="Hayashi A."/>
            <person name="Hijishita S."/>
            <person name="Honda M."/>
            <person name="Hosokawa S."/>
            <person name="Ichikawa Y."/>
            <person name="Idonuma A."/>
            <person name="Iijima M."/>
            <person name="Ikeda M."/>
            <person name="Ikeno M."/>
            <person name="Ito K."/>
            <person name="Ito S."/>
            <person name="Ito T."/>
            <person name="Ito Y."/>
            <person name="Ito Y."/>
            <person name="Iwabuchi A."/>
            <person name="Kamiya K."/>
            <person name="Karasawa W."/>
            <person name="Kurita K."/>
            <person name="Katagiri S."/>
            <person name="Kikuta A."/>
            <person name="Kobayashi H."/>
            <person name="Kobayashi N."/>
            <person name="Machita K."/>
            <person name="Maehara T."/>
            <person name="Masukawa M."/>
            <person name="Mizubayashi T."/>
            <person name="Mukai Y."/>
            <person name="Nagasaki H."/>
            <person name="Nagata Y."/>
            <person name="Naito S."/>
            <person name="Nakashima M."/>
            <person name="Nakama Y."/>
            <person name="Nakamichi Y."/>
            <person name="Nakamura M."/>
            <person name="Meguro A."/>
            <person name="Negishi M."/>
            <person name="Ohta I."/>
            <person name="Ohta T."/>
            <person name="Okamoto M."/>
            <person name="Ono N."/>
            <person name="Saji S."/>
            <person name="Sakaguchi M."/>
            <person name="Sakai K."/>
            <person name="Shibata M."/>
            <person name="Shimokawa T."/>
            <person name="Song J."/>
            <person name="Takazaki Y."/>
            <person name="Terasawa K."/>
            <person name="Tsugane M."/>
            <person name="Tsuji K."/>
            <person name="Ueda S."/>
            <person name="Waki K."/>
            <person name="Yamagata H."/>
            <person name="Yamamoto M."/>
            <person name="Yamamoto S."/>
            <person name="Yamane H."/>
            <person name="Yoshiki S."/>
            <person name="Yoshihara R."/>
            <person name="Yukawa K."/>
            <person name="Zhong H."/>
            <person name="Yano M."/>
            <person name="Yuan Q."/>
            <person name="Ouyang S."/>
            <person name="Liu J."/>
            <person name="Jones K.M."/>
            <person name="Gansberger K."/>
            <person name="Moffat K."/>
            <person name="Hill J."/>
            <person name="Bera J."/>
            <person name="Fadrosh D."/>
            <person name="Jin S."/>
            <person name="Johri S."/>
            <person name="Kim M."/>
            <person name="Overton L."/>
            <person name="Reardon M."/>
            <person name="Tsitrin T."/>
            <person name="Vuong H."/>
            <person name="Weaver B."/>
            <person name="Ciecko A."/>
            <person name="Tallon L."/>
            <person name="Jackson J."/>
            <person name="Pai G."/>
            <person name="Aken S.V."/>
            <person name="Utterback T."/>
            <person name="Reidmuller S."/>
            <person name="Feldblyum T."/>
            <person name="Hsiao J."/>
            <person name="Zismann V."/>
            <person name="Iobst S."/>
            <person name="de Vazeille A.R."/>
            <person name="Buell C.R."/>
            <person name="Ying K."/>
            <person name="Li Y."/>
            <person name="Lu T."/>
            <person name="Huang Y."/>
            <person name="Zhao Q."/>
            <person name="Feng Q."/>
            <person name="Zhang L."/>
            <person name="Zhu J."/>
            <person name="Weng Q."/>
            <person name="Mu J."/>
            <person name="Lu Y."/>
            <person name="Fan D."/>
            <person name="Liu Y."/>
            <person name="Guan J."/>
            <person name="Zhang Y."/>
            <person name="Yu S."/>
            <person name="Liu X."/>
            <person name="Zhang Y."/>
            <person name="Hong G."/>
            <person name="Han B."/>
            <person name="Choisne N."/>
            <person name="Demange N."/>
            <person name="Orjeda G."/>
            <person name="Samain S."/>
            <person name="Cattolico L."/>
            <person name="Pelletier E."/>
            <person name="Couloux A."/>
            <person name="Segurens B."/>
            <person name="Wincker P."/>
            <person name="D'Hont A."/>
            <person name="Scarpelli C."/>
            <person name="Weissenbach J."/>
            <person name="Salanoubat M."/>
            <person name="Quetier F."/>
            <person name="Yu Y."/>
            <person name="Kim H.R."/>
            <person name="Rambo T."/>
            <person name="Currie J."/>
            <person name="Collura K."/>
            <person name="Luo M."/>
            <person name="Yang T."/>
            <person name="Ammiraju J.S.S."/>
            <person name="Engler F."/>
            <person name="Soderlund C."/>
            <person name="Wing R.A."/>
            <person name="Palmer L.E."/>
            <person name="de la Bastide M."/>
            <person name="Spiegel L."/>
            <person name="Nascimento L."/>
            <person name="Zutavern T."/>
            <person name="O'Shaughnessy A."/>
            <person name="Dike S."/>
            <person name="Dedhia N."/>
            <person name="Preston R."/>
            <person name="Balija V."/>
            <person name="McCombie W.R."/>
            <person name="Chow T."/>
            <person name="Chen H."/>
            <person name="Chung M."/>
            <person name="Chen C."/>
            <person name="Shaw J."/>
            <person name="Wu H."/>
            <person name="Hsiao K."/>
            <person name="Chao Y."/>
            <person name="Chu M."/>
            <person name="Cheng C."/>
            <person name="Hour A."/>
            <person name="Lee P."/>
            <person name="Lin S."/>
            <person name="Lin Y."/>
            <person name="Liou J."/>
            <person name="Liu S."/>
            <person name="Hsing Y."/>
            <person name="Raghuvanshi S."/>
            <person name="Mohanty A."/>
            <person name="Bharti A.K."/>
            <person name="Gaur A."/>
            <person name="Gupta V."/>
            <person name="Kumar D."/>
            <person name="Ravi V."/>
            <person name="Vij S."/>
            <person name="Kapur A."/>
            <person name="Khurana P."/>
            <person name="Khurana P."/>
            <person name="Khurana J.P."/>
            <person name="Tyagi A.K."/>
            <person name="Gaikwad K."/>
            <person name="Singh A."/>
            <person name="Dalal V."/>
            <person name="Srivastava S."/>
            <person name="Dixit A."/>
            <person name="Pal A.K."/>
            <person name="Ghazi I.A."/>
            <person name="Yadav M."/>
            <person name="Pandit A."/>
            <person name="Bhargava A."/>
            <person name="Sureshbabu K."/>
            <person name="Batra K."/>
            <person name="Sharma T.R."/>
            <person name="Mohapatra T."/>
            <person name="Singh N.K."/>
            <person name="Messing J."/>
            <person name="Nelson A.B."/>
            <person name="Fuks G."/>
            <person name="Kavchok S."/>
            <person name="Keizer G."/>
            <person name="Linton E."/>
            <person name="Llaca V."/>
            <person name="Song R."/>
            <person name="Tanyolac B."/>
            <person name="Young S."/>
            <person name="Ho-Il K."/>
            <person name="Hahn J.H."/>
            <person name="Sangsakoo G."/>
            <person name="Vanavichit A."/>
            <person name="de Mattos Luiz.A.T."/>
            <person name="Zimmer P.D."/>
            <person name="Malone G."/>
            <person name="Dellagostin O."/>
            <person name="de Oliveira A.C."/>
            <person name="Bevan M."/>
            <person name="Bancroft I."/>
            <person name="Minx P."/>
            <person name="Cordum H."/>
            <person name="Wilson R."/>
            <person name="Cheng Z."/>
            <person name="Jin W."/>
            <person name="Jiang J."/>
            <person name="Leong S.A."/>
            <person name="Iwama H."/>
            <person name="Gojobori T."/>
            <person name="Itoh T."/>
            <person name="Niimura Y."/>
            <person name="Fujii Y."/>
            <person name="Habara T."/>
            <person name="Sakai H."/>
            <person name="Sato Y."/>
            <person name="Wilson G."/>
            <person name="Kumar K."/>
            <person name="McCouch S."/>
            <person name="Juretic N."/>
            <person name="Hoen D."/>
            <person name="Wright S."/>
            <person name="Bruskiewich R."/>
            <person name="Bureau T."/>
            <person name="Miyao A."/>
            <person name="Hirochika H."/>
            <person name="Nishikawa T."/>
            <person name="Kadowaki K."/>
            <person name="Sugiura M."/>
            <person name="Burr B."/>
            <person name="Sasaki T."/>
        </authorList>
    </citation>
    <scope>NUCLEOTIDE SEQUENCE [LARGE SCALE GENOMIC DNA]</scope>
    <source>
        <strain evidence="3">cv. Nipponbare</strain>
    </source>
</reference>
<name>A0A0P0XZT8_ORYSJ</name>
<reference evidence="2 3" key="2">
    <citation type="journal article" date="2013" name="Plant Cell Physiol.">
        <title>Rice Annotation Project Database (RAP-DB): an integrative and interactive database for rice genomics.</title>
        <authorList>
            <person name="Sakai H."/>
            <person name="Lee S.S."/>
            <person name="Tanaka T."/>
            <person name="Numa H."/>
            <person name="Kim J."/>
            <person name="Kawahara Y."/>
            <person name="Wakimoto H."/>
            <person name="Yang C.C."/>
            <person name="Iwamoto M."/>
            <person name="Abe T."/>
            <person name="Yamada Y."/>
            <person name="Muto A."/>
            <person name="Inokuchi H."/>
            <person name="Ikemura T."/>
            <person name="Matsumoto T."/>
            <person name="Sasaki T."/>
            <person name="Itoh T."/>
        </authorList>
    </citation>
    <scope>NUCLEOTIDE SEQUENCE [LARGE SCALE GENOMIC DNA]</scope>
    <source>
        <strain evidence="3">cv. Nipponbare</strain>
    </source>
</reference>
<protein>
    <submittedName>
        <fullName evidence="2">Os11g0189350 protein</fullName>
    </submittedName>
</protein>
<evidence type="ECO:0000313" key="3">
    <source>
        <dbReference type="Proteomes" id="UP000059680"/>
    </source>
</evidence>
<dbReference type="InParanoid" id="A0A0P0XZT8"/>
<reference evidence="2 3" key="3">
    <citation type="journal article" date="2013" name="Rice">
        <title>Improvement of the Oryza sativa Nipponbare reference genome using next generation sequence and optical map data.</title>
        <authorList>
            <person name="Kawahara Y."/>
            <person name="de la Bastide M."/>
            <person name="Hamilton J.P."/>
            <person name="Kanamori H."/>
            <person name="McCombie W.R."/>
            <person name="Ouyang S."/>
            <person name="Schwartz D.C."/>
            <person name="Tanaka T."/>
            <person name="Wu J."/>
            <person name="Zhou S."/>
            <person name="Childs K.L."/>
            <person name="Davidson R.M."/>
            <person name="Lin H."/>
            <person name="Quesada-Ocampo L."/>
            <person name="Vaillancourt B."/>
            <person name="Sakai H."/>
            <person name="Lee S.S."/>
            <person name="Kim J."/>
            <person name="Numa H."/>
            <person name="Itoh T."/>
            <person name="Buell C.R."/>
            <person name="Matsumoto T."/>
        </authorList>
    </citation>
    <scope>NUCLEOTIDE SEQUENCE [LARGE SCALE GENOMIC DNA]</scope>
    <source>
        <strain evidence="3">cv. Nipponbare</strain>
    </source>
</reference>
<sequence>MMNRMVGEALGGEIGEVMEVDLEDSDPMSSRFLRVKIQLDIQKFCDVVLGKDEKQPYGKDLRIIPQKRRNDALSGGKFSESRGSGQWRSNFSAGRGPGGSSGSRGSGEKSRSDGPSWRKLSIGSAGEKEKEKMAGEEAEVQSPLKLKASEALTHNSKKALFREAVIEEVRKIAREEEDASIGAVG</sequence>
<feature type="compositionally biased region" description="Basic and acidic residues" evidence="1">
    <location>
        <begin position="126"/>
        <end position="135"/>
    </location>
</feature>
<accession>A0A0P0XZT8</accession>
<evidence type="ECO:0000313" key="2">
    <source>
        <dbReference type="EMBL" id="BAT13006.1"/>
    </source>
</evidence>
<organism evidence="2 3">
    <name type="scientific">Oryza sativa subsp. japonica</name>
    <name type="common">Rice</name>
    <dbReference type="NCBI Taxonomy" id="39947"/>
    <lineage>
        <taxon>Eukaryota</taxon>
        <taxon>Viridiplantae</taxon>
        <taxon>Streptophyta</taxon>
        <taxon>Embryophyta</taxon>
        <taxon>Tracheophyta</taxon>
        <taxon>Spermatophyta</taxon>
        <taxon>Magnoliopsida</taxon>
        <taxon>Liliopsida</taxon>
        <taxon>Poales</taxon>
        <taxon>Poaceae</taxon>
        <taxon>BOP clade</taxon>
        <taxon>Oryzoideae</taxon>
        <taxon>Oryzeae</taxon>
        <taxon>Oryzinae</taxon>
        <taxon>Oryza</taxon>
        <taxon>Oryza sativa</taxon>
    </lineage>
</organism>
<evidence type="ECO:0000256" key="1">
    <source>
        <dbReference type="SAM" id="MobiDB-lite"/>
    </source>
</evidence>
<keyword evidence="3" id="KW-1185">Reference proteome</keyword>
<feature type="compositionally biased region" description="Gly residues" evidence="1">
    <location>
        <begin position="95"/>
        <end position="105"/>
    </location>
</feature>
<gene>
    <name evidence="2" type="ordered locus">Os11g0189350</name>
    <name evidence="2" type="ORF">OSNPB_110189350</name>
</gene>